<reference evidence="1 2" key="1">
    <citation type="submission" date="2023-10" db="EMBL/GenBank/DDBJ databases">
        <title>Draft Genome Sequence of Bacillus thuringiensis serovar. toumanoffi 4059: Identification of a Novel Cry Protein Candidate.</title>
        <authorList>
            <person name="Murdoch R.W."/>
            <person name="Gemler B."/>
            <person name="Heater B.S."/>
        </authorList>
    </citation>
    <scope>NUCLEOTIDE SEQUENCE [LARGE SCALE GENOMIC DNA]</scope>
    <source>
        <strain evidence="1 2">4059</strain>
    </source>
</reference>
<evidence type="ECO:0000313" key="2">
    <source>
        <dbReference type="Proteomes" id="UP001272716"/>
    </source>
</evidence>
<protein>
    <submittedName>
        <fullName evidence="1">Uncharacterized protein</fullName>
    </submittedName>
</protein>
<comment type="caution">
    <text evidence="1">The sequence shown here is derived from an EMBL/GenBank/DDBJ whole genome shotgun (WGS) entry which is preliminary data.</text>
</comment>
<dbReference type="Proteomes" id="UP001272716">
    <property type="component" value="Unassembled WGS sequence"/>
</dbReference>
<organism evidence="1 2">
    <name type="scientific">Bacillus thuringiensis serovar toumanoffi</name>
    <dbReference type="NCBI Taxonomy" id="180862"/>
    <lineage>
        <taxon>Bacteria</taxon>
        <taxon>Bacillati</taxon>
        <taxon>Bacillota</taxon>
        <taxon>Bacilli</taxon>
        <taxon>Bacillales</taxon>
        <taxon>Bacillaceae</taxon>
        <taxon>Bacillus</taxon>
        <taxon>Bacillus cereus group</taxon>
    </lineage>
</organism>
<gene>
    <name evidence="1" type="ORF">BTTOUR_15765</name>
</gene>
<name>A0ABD5HYY8_BACTU</name>
<dbReference type="RefSeq" id="WP_000640052.1">
    <property type="nucleotide sequence ID" value="NZ_JAWQCK010000007.1"/>
</dbReference>
<proteinExistence type="predicted"/>
<evidence type="ECO:0000313" key="1">
    <source>
        <dbReference type="EMBL" id="MDW9210196.1"/>
    </source>
</evidence>
<accession>A0ABD5HYY8</accession>
<dbReference type="EMBL" id="JAWQCK010000007">
    <property type="protein sequence ID" value="MDW9210196.1"/>
    <property type="molecule type" value="Genomic_DNA"/>
</dbReference>
<dbReference type="AlphaFoldDB" id="A0ABD5HYY8"/>
<sequence length="172" mass="19686">MIYPHLRGSTSPVVMLGGNVKENDKHNRCNCDGGPCSSYNHGKSYMAFDYNHGKGPGKYDIIITVQRYGEEYYGTDKDAWYRFQHAPSTYTGNRTPKLGGPGAPGREFYFFNGNNQTPGLRTGAIGVEIFHKNAEESFSWALWYLNDGFPSLDWGREWYRCGQDYQFWFEDA</sequence>